<dbReference type="Proteomes" id="UP000216446">
    <property type="component" value="Unassembled WGS sequence"/>
</dbReference>
<comment type="caution">
    <text evidence="3">The sequence shown here is derived from an EMBL/GenBank/DDBJ whole genome shotgun (WGS) entry which is preliminary data.</text>
</comment>
<feature type="signal peptide" evidence="2">
    <location>
        <begin position="1"/>
        <end position="20"/>
    </location>
</feature>
<evidence type="ECO:0000313" key="4">
    <source>
        <dbReference type="Proteomes" id="UP000216446"/>
    </source>
</evidence>
<name>A0A259TYH1_9BACT</name>
<feature type="region of interest" description="Disordered" evidence="1">
    <location>
        <begin position="57"/>
        <end position="76"/>
    </location>
</feature>
<keyword evidence="4" id="KW-1185">Reference proteome</keyword>
<evidence type="ECO:0000256" key="2">
    <source>
        <dbReference type="SAM" id="SignalP"/>
    </source>
</evidence>
<dbReference type="InParanoid" id="A0A259TYH1"/>
<dbReference type="AlphaFoldDB" id="A0A259TYH1"/>
<reference evidence="3 4" key="1">
    <citation type="submission" date="2016-11" db="EMBL/GenBank/DDBJ databases">
        <title>Study of marine rhodopsin-containing bacteria.</title>
        <authorList>
            <person name="Yoshizawa S."/>
            <person name="Kumagai Y."/>
            <person name="Kogure K."/>
        </authorList>
    </citation>
    <scope>NUCLEOTIDE SEQUENCE [LARGE SCALE GENOMIC DNA]</scope>
    <source>
        <strain evidence="3 4">SG-29</strain>
    </source>
</reference>
<sequence length="289" mass="31833">MMRTLGFVLLLLLASGLAFALGWNQRDQRVPPPPPPEAADSPALDSLDARAARLRGALERLAPPSPEEENSLRRPRTPNYRVHLGWADSLGVQPLASEAELGRHLASGALVPLVDTEFYVVRTLEHSKPFTTPALRESLAEAGRRFQAELARSGLPPYRFSVSSALRTADLQADLGRRNRNATSGTSSHEYGASVDIVTFRYAYASSPQDSITVDVADPHLDRANRLLVDTYTEAARSRWDHLYGALARALGSMQRDERLVVLLEAEQPVFHVTHRIPGDLDRSDPDSD</sequence>
<proteinExistence type="predicted"/>
<dbReference type="EMBL" id="MQWB01000001">
    <property type="protein sequence ID" value="OZC02823.1"/>
    <property type="molecule type" value="Genomic_DNA"/>
</dbReference>
<dbReference type="Pfam" id="PF18979">
    <property type="entry name" value="DUF5715"/>
    <property type="match status" value="1"/>
</dbReference>
<gene>
    <name evidence="3" type="ORF">BSZ36_07455</name>
</gene>
<feature type="chain" id="PRO_5012107689" description="Peptidase M15B domain-containing protein" evidence="2">
    <location>
        <begin position="21"/>
        <end position="289"/>
    </location>
</feature>
<dbReference type="RefSeq" id="WP_094547471.1">
    <property type="nucleotide sequence ID" value="NZ_MQWB01000001.1"/>
</dbReference>
<dbReference type="SUPFAM" id="SSF55166">
    <property type="entry name" value="Hedgehog/DD-peptidase"/>
    <property type="match status" value="1"/>
</dbReference>
<dbReference type="InterPro" id="IPR043769">
    <property type="entry name" value="DUF5715"/>
</dbReference>
<evidence type="ECO:0008006" key="5">
    <source>
        <dbReference type="Google" id="ProtNLM"/>
    </source>
</evidence>
<keyword evidence="2" id="KW-0732">Signal</keyword>
<evidence type="ECO:0000313" key="3">
    <source>
        <dbReference type="EMBL" id="OZC02823.1"/>
    </source>
</evidence>
<dbReference type="InterPro" id="IPR009045">
    <property type="entry name" value="Zn_M74/Hedgehog-like"/>
</dbReference>
<evidence type="ECO:0000256" key="1">
    <source>
        <dbReference type="SAM" id="MobiDB-lite"/>
    </source>
</evidence>
<organism evidence="3 4">
    <name type="scientific">Rubricoccus marinus</name>
    <dbReference type="NCBI Taxonomy" id="716817"/>
    <lineage>
        <taxon>Bacteria</taxon>
        <taxon>Pseudomonadati</taxon>
        <taxon>Rhodothermota</taxon>
        <taxon>Rhodothermia</taxon>
        <taxon>Rhodothermales</taxon>
        <taxon>Rubricoccaceae</taxon>
        <taxon>Rubricoccus</taxon>
    </lineage>
</organism>
<protein>
    <recommendedName>
        <fullName evidence="5">Peptidase M15B domain-containing protein</fullName>
    </recommendedName>
</protein>
<dbReference type="Gene3D" id="3.30.1380.10">
    <property type="match status" value="1"/>
</dbReference>
<accession>A0A259TYH1</accession>